<accession>A0A1D7SIP3</accession>
<dbReference type="InterPro" id="IPR036188">
    <property type="entry name" value="FAD/NAD-bd_sf"/>
</dbReference>
<gene>
    <name evidence="1" type="ORF">Np111211_025</name>
</gene>
<evidence type="ECO:0000313" key="1">
    <source>
        <dbReference type="EMBL" id="AOO13571.1"/>
    </source>
</evidence>
<proteinExistence type="predicted"/>
<dbReference type="Proteomes" id="UP000223981">
    <property type="component" value="Segment"/>
</dbReference>
<reference evidence="1" key="1">
    <citation type="journal article" date="2016" name="Environ. Microbiol.">
        <title>Genomic diversification of marine cyanophages into stable ecotypes.</title>
        <authorList>
            <person name="Marston M.F."/>
            <person name="Martiny J.B."/>
        </authorList>
    </citation>
    <scope>NUCLEOTIDE SEQUENCE</scope>
    <source>
        <strain evidence="1">Np_11_1211</strain>
    </source>
</reference>
<protein>
    <submittedName>
        <fullName evidence="1">Tryptophan halogenase</fullName>
    </submittedName>
</protein>
<sequence length="359" mass="41893">MKVAVLGKGLAGVLTALYWRHYSPKTEVELYYDEEIDTEPVGSGSFPGLTGFLADTFGWSLNWHDNPWKATPKFGIKYEGWGDKNEWFHPFNFDEVGMHLDPHLFQDFICDTGIFKVTQKHIETYDECDADYVYDCRGFPTDYTDYNIIANPLNRVMLSNMPNPDNVPWTRTVTTPDGWTFVIHLQDRVQYGYLYNGDITSDTEAEINFKEQFGVDNITATFPFRNYYAKSPIIDNRVFLNGNRYFFIEPMEATSVAGYMKWIELTMEAIWGEKPIQKIEYDMQRSIKENANFILYHYKFGSKYDTPFWDYAKSLELSDSFIQNIIDGDIRTNMVTYGFHTSQSVMNMYDNLGRIYKPV</sequence>
<dbReference type="EMBL" id="KX349300">
    <property type="protein sequence ID" value="AOO13571.1"/>
    <property type="molecule type" value="Genomic_DNA"/>
</dbReference>
<name>A0A1D7SIP3_9CAUD</name>
<dbReference type="GO" id="GO:0004497">
    <property type="term" value="F:monooxygenase activity"/>
    <property type="evidence" value="ECO:0007669"/>
    <property type="project" value="InterPro"/>
</dbReference>
<organism evidence="1">
    <name type="scientific">Cyanophage S-RIM14</name>
    <dbReference type="NCBI Taxonomy" id="1278423"/>
    <lineage>
        <taxon>Viruses</taxon>
        <taxon>Duplodnaviria</taxon>
        <taxon>Heunggongvirae</taxon>
        <taxon>Uroviricota</taxon>
        <taxon>Caudoviricetes</taxon>
        <taxon>Pantevenvirales</taxon>
        <taxon>Kyanoviridae</taxon>
        <taxon>Ahtivirus</taxon>
        <taxon>Ahtivirus sagseatwo</taxon>
    </lineage>
</organism>
<dbReference type="InterPro" id="IPR006905">
    <property type="entry name" value="Flavin_halogenase"/>
</dbReference>
<dbReference type="Gene3D" id="3.50.50.60">
    <property type="entry name" value="FAD/NAD(P)-binding domain"/>
    <property type="match status" value="2"/>
</dbReference>
<dbReference type="Pfam" id="PF04820">
    <property type="entry name" value="Trp_halogenase"/>
    <property type="match status" value="2"/>
</dbReference>